<dbReference type="InterPro" id="IPR014729">
    <property type="entry name" value="Rossmann-like_a/b/a_fold"/>
</dbReference>
<accession>A0A165J5M8</accession>
<evidence type="ECO:0000313" key="1">
    <source>
        <dbReference type="EMBL" id="KZV94363.1"/>
    </source>
</evidence>
<dbReference type="STRING" id="1314781.A0A165J5M8"/>
<dbReference type="Proteomes" id="UP000077266">
    <property type="component" value="Unassembled WGS sequence"/>
</dbReference>
<proteinExistence type="predicted"/>
<name>A0A165J5M8_EXIGL</name>
<dbReference type="EMBL" id="KV425974">
    <property type="protein sequence ID" value="KZV94363.1"/>
    <property type="molecule type" value="Genomic_DNA"/>
</dbReference>
<keyword evidence="2" id="KW-1185">Reference proteome</keyword>
<dbReference type="AlphaFoldDB" id="A0A165J5M8"/>
<dbReference type="InParanoid" id="A0A165J5M8"/>
<gene>
    <name evidence="1" type="ORF">EXIGLDRAFT_835057</name>
</gene>
<protein>
    <submittedName>
        <fullName evidence="1">Uncharacterized protein</fullName>
    </submittedName>
</protein>
<evidence type="ECO:0000313" key="2">
    <source>
        <dbReference type="Proteomes" id="UP000077266"/>
    </source>
</evidence>
<organism evidence="1 2">
    <name type="scientific">Exidia glandulosa HHB12029</name>
    <dbReference type="NCBI Taxonomy" id="1314781"/>
    <lineage>
        <taxon>Eukaryota</taxon>
        <taxon>Fungi</taxon>
        <taxon>Dikarya</taxon>
        <taxon>Basidiomycota</taxon>
        <taxon>Agaricomycotina</taxon>
        <taxon>Agaricomycetes</taxon>
        <taxon>Auriculariales</taxon>
        <taxon>Exidiaceae</taxon>
        <taxon>Exidia</taxon>
    </lineage>
</organism>
<dbReference type="Gene3D" id="3.40.50.620">
    <property type="entry name" value="HUPs"/>
    <property type="match status" value="1"/>
</dbReference>
<reference evidence="1 2" key="1">
    <citation type="journal article" date="2016" name="Mol. Biol. Evol.">
        <title>Comparative Genomics of Early-Diverging Mushroom-Forming Fungi Provides Insights into the Origins of Lignocellulose Decay Capabilities.</title>
        <authorList>
            <person name="Nagy L.G."/>
            <person name="Riley R."/>
            <person name="Tritt A."/>
            <person name="Adam C."/>
            <person name="Daum C."/>
            <person name="Floudas D."/>
            <person name="Sun H."/>
            <person name="Yadav J.S."/>
            <person name="Pangilinan J."/>
            <person name="Larsson K.H."/>
            <person name="Matsuura K."/>
            <person name="Barry K."/>
            <person name="Labutti K."/>
            <person name="Kuo R."/>
            <person name="Ohm R.A."/>
            <person name="Bhattacharya S.S."/>
            <person name="Shirouzu T."/>
            <person name="Yoshinaga Y."/>
            <person name="Martin F.M."/>
            <person name="Grigoriev I.V."/>
            <person name="Hibbett D.S."/>
        </authorList>
    </citation>
    <scope>NUCLEOTIDE SEQUENCE [LARGE SCALE GENOMIC DNA]</scope>
    <source>
        <strain evidence="1 2">HHB12029</strain>
    </source>
</reference>
<sequence length="178" mass="20083">MTAARQLTVLIAVKRTIYYALKIRVKPSQTGVDTNSKHSMGLRADSVVTAVEEAVKLRECGINIESIRVITSDQTKVSRSQWVRTTRRILSSRTARTCPSLSVLQRLAAYVQLEPVDIVIVECISFVYLFTTQLIRSRNLFEYDRFPISLSHLLRGPRLQCAITGSQASRTQDLQVLD</sequence>
<dbReference type="OrthoDB" id="276685at2759"/>